<dbReference type="Pfam" id="PF09994">
    <property type="entry name" value="T6SS_Tle1-like_cat"/>
    <property type="match status" value="1"/>
</dbReference>
<dbReference type="RefSeq" id="WP_167364832.1">
    <property type="nucleotide sequence ID" value="NZ_FNEC01000029.1"/>
</dbReference>
<dbReference type="GO" id="GO:0016787">
    <property type="term" value="F:hydrolase activity"/>
    <property type="evidence" value="ECO:0007669"/>
    <property type="project" value="UniProtKB-KW"/>
</dbReference>
<organism evidence="3 6">
    <name type="scientific">Pseudomonas delhiensis</name>
    <dbReference type="NCBI Taxonomy" id="366289"/>
    <lineage>
        <taxon>Bacteria</taxon>
        <taxon>Pseudomonadati</taxon>
        <taxon>Pseudomonadota</taxon>
        <taxon>Gammaproteobacteria</taxon>
        <taxon>Pseudomonadales</taxon>
        <taxon>Pseudomonadaceae</taxon>
        <taxon>Pseudomonas</taxon>
    </lineage>
</organism>
<evidence type="ECO:0000256" key="1">
    <source>
        <dbReference type="SAM" id="MobiDB-lite"/>
    </source>
</evidence>
<evidence type="ECO:0000313" key="3">
    <source>
        <dbReference type="EMBL" id="SDK11617.1"/>
    </source>
</evidence>
<sequence>MPPAAAPLKAAPRPATNSLAEEEEEEEELEDTGITLRLGLFFDGTGDNAQNVQLGAQCQAGELGYSAEDQQAMLMRCRDFQRDPRSSYGRQPTNIWRLFNLYRDELQQPLDRAAGEVALRVYAPGVGTRTNEPDATFPDMALGTGERGVEAQISFAARETLKRIRQLAGNNPALQIACVKVDLFGFSRGAAAARHFLNDLARDTKSLLAQALHAGKAPLAPGFRWQIGDGVQVGVLGLFDTLAAIGSLADGWDVHDARNGGLELYLAPGCAERVIHLVAADERRHNFSLNSVEPGFRDTYLPGAHGDLGGNYPALMEERLLLTPPYVSEADKERPDEETEAYRQAVAALEHWNQYGLIDPRQSNGRLYVDCYSIRSTESPLRRKNVYAQVRLERQVRGEYGRIPLRIMHALSVRAGAAFRAIDDADPDLAIPAPLQSIAEKLMASTGQGHSIALTAAEQELLWAHYVHQSDNWNVYPGMSGGLKVQFVDRPAASGERTRHPNRKGSA</sequence>
<keyword evidence="3" id="KW-0378">Hydrolase</keyword>
<evidence type="ECO:0000313" key="4">
    <source>
        <dbReference type="EMBL" id="SNS97697.1"/>
    </source>
</evidence>
<dbReference type="PANTHER" id="PTHR33840:SF1">
    <property type="entry name" value="TLE1 PHOSPHOLIPASE DOMAIN-CONTAINING PROTEIN"/>
    <property type="match status" value="1"/>
</dbReference>
<evidence type="ECO:0000313" key="5">
    <source>
        <dbReference type="Proteomes" id="UP000198309"/>
    </source>
</evidence>
<feature type="compositionally biased region" description="Low complexity" evidence="1">
    <location>
        <begin position="1"/>
        <end position="15"/>
    </location>
</feature>
<name>A0A239IVR0_9PSED</name>
<dbReference type="Proteomes" id="UP000198309">
    <property type="component" value="Unassembled WGS sequence"/>
</dbReference>
<dbReference type="EMBL" id="FNEC01000029">
    <property type="protein sequence ID" value="SDK11617.1"/>
    <property type="molecule type" value="Genomic_DNA"/>
</dbReference>
<protein>
    <submittedName>
        <fullName evidence="3">Uncharacterized alpha/beta hydrolase domain</fullName>
    </submittedName>
</protein>
<dbReference type="Proteomes" id="UP000199693">
    <property type="component" value="Unassembled WGS sequence"/>
</dbReference>
<feature type="region of interest" description="Disordered" evidence="1">
    <location>
        <begin position="1"/>
        <end position="29"/>
    </location>
</feature>
<dbReference type="PANTHER" id="PTHR33840">
    <property type="match status" value="1"/>
</dbReference>
<keyword evidence="5" id="KW-1185">Reference proteome</keyword>
<evidence type="ECO:0000313" key="6">
    <source>
        <dbReference type="Proteomes" id="UP000199693"/>
    </source>
</evidence>
<dbReference type="AlphaFoldDB" id="A0A239IVR0"/>
<evidence type="ECO:0000259" key="2">
    <source>
        <dbReference type="Pfam" id="PF09994"/>
    </source>
</evidence>
<accession>A0A239IVR0</accession>
<reference evidence="3 6" key="1">
    <citation type="submission" date="2016-10" db="EMBL/GenBank/DDBJ databases">
        <authorList>
            <person name="de Groot N.N."/>
        </authorList>
    </citation>
    <scope>NUCLEOTIDE SEQUENCE [LARGE SCALE GENOMIC DNA]</scope>
    <source>
        <strain evidence="3 6">CCM 7361</strain>
    </source>
</reference>
<proteinExistence type="predicted"/>
<reference evidence="4 5" key="2">
    <citation type="submission" date="2017-06" db="EMBL/GenBank/DDBJ databases">
        <authorList>
            <person name="Varghese N."/>
            <person name="Submissions S."/>
        </authorList>
    </citation>
    <scope>NUCLEOTIDE SEQUENCE [LARGE SCALE GENOMIC DNA]</scope>
    <source>
        <strain evidence="4 5">RLD-1</strain>
    </source>
</reference>
<feature type="compositionally biased region" description="Acidic residues" evidence="1">
    <location>
        <begin position="20"/>
        <end position="29"/>
    </location>
</feature>
<feature type="domain" description="T6SS Phospholipase effector Tle1-like catalytic" evidence="2">
    <location>
        <begin position="229"/>
        <end position="314"/>
    </location>
</feature>
<gene>
    <name evidence="3" type="ORF">SAMN05216189_102921</name>
    <name evidence="4" type="ORF">SAMN06295949_11122</name>
</gene>
<dbReference type="EMBL" id="FZPC01000011">
    <property type="protein sequence ID" value="SNS97697.1"/>
    <property type="molecule type" value="Genomic_DNA"/>
</dbReference>
<dbReference type="InterPro" id="IPR018712">
    <property type="entry name" value="Tle1-like_cat"/>
</dbReference>